<dbReference type="Proteomes" id="UP000250275">
    <property type="component" value="Unassembled WGS sequence"/>
</dbReference>
<gene>
    <name evidence="4" type="ORF">WN48_11347</name>
</gene>
<feature type="compositionally biased region" description="Polar residues" evidence="2">
    <location>
        <begin position="1000"/>
        <end position="1012"/>
    </location>
</feature>
<feature type="coiled-coil region" evidence="1">
    <location>
        <begin position="844"/>
        <end position="871"/>
    </location>
</feature>
<keyword evidence="5" id="KW-1185">Reference proteome</keyword>
<name>A0A310SS16_9HYME</name>
<accession>A0A310SS16</accession>
<evidence type="ECO:0000259" key="3">
    <source>
        <dbReference type="SMART" id="SM00394"/>
    </source>
</evidence>
<feature type="region of interest" description="Disordered" evidence="2">
    <location>
        <begin position="924"/>
        <end position="1012"/>
    </location>
</feature>
<feature type="compositionally biased region" description="Basic and acidic residues" evidence="2">
    <location>
        <begin position="982"/>
        <end position="999"/>
    </location>
</feature>
<evidence type="ECO:0000313" key="5">
    <source>
        <dbReference type="Proteomes" id="UP000250275"/>
    </source>
</evidence>
<dbReference type="InterPro" id="IPR047579">
    <property type="entry name" value="DD_CABYR_SP17"/>
</dbReference>
<organism evidence="4 5">
    <name type="scientific">Eufriesea mexicana</name>
    <dbReference type="NCBI Taxonomy" id="516756"/>
    <lineage>
        <taxon>Eukaryota</taxon>
        <taxon>Metazoa</taxon>
        <taxon>Ecdysozoa</taxon>
        <taxon>Arthropoda</taxon>
        <taxon>Hexapoda</taxon>
        <taxon>Insecta</taxon>
        <taxon>Pterygota</taxon>
        <taxon>Neoptera</taxon>
        <taxon>Endopterygota</taxon>
        <taxon>Hymenoptera</taxon>
        <taxon>Apocrita</taxon>
        <taxon>Aculeata</taxon>
        <taxon>Apoidea</taxon>
        <taxon>Anthophila</taxon>
        <taxon>Apidae</taxon>
        <taxon>Eufriesea</taxon>
    </lineage>
</organism>
<sequence>MTEAEYIIAPRIPQGLAPAVEGLAREILRHKPRDIYTFAARHFAELVELRDKECTAGIAPKILNCKSFNERDYVVNWIEFNVNNVAVSKNGDLCTRRDSYGNLTDELMVLKEPVSSTIMQKATLSKKKKETTNKSGWSINRTVKVLKKHKYASSVEKGEKLSNIEINGKEIQEIISGYPEYRSPRFLRSLTCGQFLRSSSVGSIFAKNIKSREDRESRKTMYSFALDKYAIGNLKQKCDKGYNINANNLMRQKSADQIKNISTCVKDTNVDVGIIGRRRSRSLVNNGNETKSNPEERTARQYTTDGEIPRDLRDHWKTTLEDQHKQQEKLQEKLQKKFSVTKENSEKLSLRLGKMNEEYSKGNEVEEILQQSDTPDDAVNKGAIDIDGTISVILPSVVTRQPSGKCIKNNVYGSNIESNAGNLILPPISSDGLKTIKKESNLTLPSLSNDMDAWLVNEQTMYHHDNEDSSSNHYYNDQADKEFELTRNIETTNCDYGMKVIHTECKGEDLKGSKPEENAILICTGNIIVQDGTRHIDKTEASKEIGQYSKSQEADTEEMFFRDSLNVTPDSIDLSQRPDSLEHVENEKAAGQEQCRPNELERKLIEIETVEKSIENTLASSRTIPPCVNGSEGSCLIRSSSNQENRESDKLDCVHRNDIILVGETNRQICPRDDGWVKKDDKDIEDNRVIDSAESEIGNRRSFSDNSEIFISTGINSTLNVTNIEETHNEFKRGDAHSCYVLTEGSPCEIPEAVTTVIIPDKIFQIDDDVCKVEEILMNNAILRLKEPILSGYLETQKELGKGYWHEANPFGEYIRQNVIDYSTSIDAHFLCDIRNTAERMTACQDLGNIKEEEENESDKLSSNVTQHNIRQVIGYSVNMPESMKYEKSIEYEANLAGFSNRKQNNIDLNDSLTEEHIKGKEDWSEDLAVSTTKSSRERKEQGREMFNDHSGNFSLSFEEAGPQVPELNLDSLPDTTVSSIEKSDSDRKDHGIQPEKENNNTSFLESENTSLSSSDYLPVEEKLIDETFSSKNELLREEFFIESKDQVTKIRNESDKYIATSKLENDDSIKTFSYDKKKEEDSHCMEEEIAKELIENLILDVSAVEGNTCKYQRNNMINQTDDVAIKFRSSVQLSTPETPIEEYDEIEIELLENRQEEEDVESVSSRHTGEFHDSLPLPFIGIPRSVSSMNIYDLKAVHKTTDGRVALPDNILRNRRYTRVPSTIFSDYKSSRTTVPRGIGFLKNFNLLVNKSDWTELPLNTSPCIIHIEQMFKEVHTTNKAVIPHAKTNSDFDTDDLREPLALDNSQEPIIIEEISNLDNGNEQMLPFYKADANFTKERSSFSSDDHYDFDCAKDKRKNKLDASSSEANEADRFVENDNSYIDRCVDSANPSDNPLKIVKDKVCDKGKNEK</sequence>
<keyword evidence="1" id="KW-0175">Coiled coil</keyword>
<dbReference type="InterPro" id="IPR003117">
    <property type="entry name" value="cAMP_dep_PK_reg_su_I/II_a/b"/>
</dbReference>
<dbReference type="Gene3D" id="1.20.890.10">
    <property type="entry name" value="cAMP-dependent protein kinase regulatory subunit, dimerization-anchoring domain"/>
    <property type="match status" value="1"/>
</dbReference>
<feature type="domain" description="RIIa" evidence="3">
    <location>
        <begin position="14"/>
        <end position="51"/>
    </location>
</feature>
<proteinExistence type="predicted"/>
<feature type="compositionally biased region" description="Basic and acidic residues" evidence="2">
    <location>
        <begin position="935"/>
        <end position="948"/>
    </location>
</feature>
<evidence type="ECO:0000256" key="2">
    <source>
        <dbReference type="SAM" id="MobiDB-lite"/>
    </source>
</evidence>
<dbReference type="Pfam" id="PF02197">
    <property type="entry name" value="RIIa"/>
    <property type="match status" value="1"/>
</dbReference>
<dbReference type="OrthoDB" id="6161835at2759"/>
<dbReference type="CDD" id="cd12100">
    <property type="entry name" value="DD_CABYR_SP17"/>
    <property type="match status" value="1"/>
</dbReference>
<reference evidence="4 5" key="1">
    <citation type="submission" date="2015-07" db="EMBL/GenBank/DDBJ databases">
        <title>The genome of Eufriesea mexicana.</title>
        <authorList>
            <person name="Pan H."/>
            <person name="Kapheim K."/>
        </authorList>
    </citation>
    <scope>NUCLEOTIDE SEQUENCE [LARGE SCALE GENOMIC DNA]</scope>
    <source>
        <strain evidence="4">0111107269</strain>
        <tissue evidence="4">Whole body</tissue>
    </source>
</reference>
<dbReference type="EMBL" id="KQ761039">
    <property type="protein sequence ID" value="OAD58384.1"/>
    <property type="molecule type" value="Genomic_DNA"/>
</dbReference>
<protein>
    <recommendedName>
        <fullName evidence="3">RIIa domain-containing protein</fullName>
    </recommendedName>
</protein>
<dbReference type="SMART" id="SM00394">
    <property type="entry name" value="RIIa"/>
    <property type="match status" value="1"/>
</dbReference>
<evidence type="ECO:0000256" key="1">
    <source>
        <dbReference type="SAM" id="Coils"/>
    </source>
</evidence>
<dbReference type="SUPFAM" id="SSF47391">
    <property type="entry name" value="Dimerization-anchoring domain of cAMP-dependent PK regulatory subunit"/>
    <property type="match status" value="1"/>
</dbReference>
<evidence type="ECO:0000313" key="4">
    <source>
        <dbReference type="EMBL" id="OAD58384.1"/>
    </source>
</evidence>